<dbReference type="Pfam" id="PF00857">
    <property type="entry name" value="Isochorismatase"/>
    <property type="match status" value="1"/>
</dbReference>
<dbReference type="KEGG" id="scy:SCATT_p03820"/>
<dbReference type="PANTHER" id="PTHR43540">
    <property type="entry name" value="PEROXYUREIDOACRYLATE/UREIDOACRYLATE AMIDOHYDROLASE-RELATED"/>
    <property type="match status" value="1"/>
</dbReference>
<dbReference type="EMBL" id="CP003229">
    <property type="protein sequence ID" value="AEW98575.1"/>
    <property type="molecule type" value="Genomic_DNA"/>
</dbReference>
<proteinExistence type="predicted"/>
<keyword evidence="4" id="KW-1185">Reference proteome</keyword>
<dbReference type="OrthoDB" id="3174612at2"/>
<dbReference type="RefSeq" id="WP_014151789.1">
    <property type="nucleotide sequence ID" value="NC_016113.1"/>
</dbReference>
<keyword evidence="1 3" id="KW-0378">Hydrolase</keyword>
<dbReference type="NCBIfam" id="NF008517">
    <property type="entry name" value="PRK11440.1"/>
    <property type="match status" value="1"/>
</dbReference>
<gene>
    <name evidence="3" type="ordered locus">SCATT_p03820</name>
</gene>
<feature type="domain" description="Isochorismatase-like" evidence="2">
    <location>
        <begin position="10"/>
        <end position="182"/>
    </location>
</feature>
<geneLocation type="plasmid" evidence="3 4">
    <name>pSCATT</name>
</geneLocation>
<evidence type="ECO:0000259" key="2">
    <source>
        <dbReference type="Pfam" id="PF00857"/>
    </source>
</evidence>
<name>F8JJZ1_STREN</name>
<evidence type="ECO:0000313" key="3">
    <source>
        <dbReference type="EMBL" id="AEW98575.1"/>
    </source>
</evidence>
<evidence type="ECO:0000313" key="4">
    <source>
        <dbReference type="Proteomes" id="UP000007842"/>
    </source>
</evidence>
<dbReference type="GO" id="GO:0016787">
    <property type="term" value="F:hydrolase activity"/>
    <property type="evidence" value="ECO:0007669"/>
    <property type="project" value="UniProtKB-KW"/>
</dbReference>
<keyword evidence="3" id="KW-0614">Plasmid</keyword>
<evidence type="ECO:0000256" key="1">
    <source>
        <dbReference type="ARBA" id="ARBA00022801"/>
    </source>
</evidence>
<dbReference type="SUPFAM" id="SSF52499">
    <property type="entry name" value="Isochorismatase-like hydrolases"/>
    <property type="match status" value="1"/>
</dbReference>
<organism evidence="3 4">
    <name type="scientific">Streptantibioticus cattleyicolor (strain ATCC 35852 / DSM 46488 / JCM 4925 / NBRC 14057 / NRRL 8057)</name>
    <name type="common">Streptomyces cattleya</name>
    <dbReference type="NCBI Taxonomy" id="1003195"/>
    <lineage>
        <taxon>Bacteria</taxon>
        <taxon>Bacillati</taxon>
        <taxon>Actinomycetota</taxon>
        <taxon>Actinomycetes</taxon>
        <taxon>Kitasatosporales</taxon>
        <taxon>Streptomycetaceae</taxon>
        <taxon>Streptantibioticus</taxon>
    </lineage>
</organism>
<accession>F8JJZ1</accession>
<dbReference type="CDD" id="cd00431">
    <property type="entry name" value="cysteine_hydrolases"/>
    <property type="match status" value="1"/>
</dbReference>
<reference evidence="4" key="1">
    <citation type="submission" date="2011-12" db="EMBL/GenBank/DDBJ databases">
        <title>Complete genome sequence of Streptomyces cattleya strain DSM 46488.</title>
        <authorList>
            <person name="Ou H.-Y."/>
            <person name="Li P."/>
            <person name="Zhao C."/>
            <person name="O'Hagan D."/>
            <person name="Deng Z."/>
        </authorList>
    </citation>
    <scope>NUCLEOTIDE SEQUENCE [LARGE SCALE GENOMIC DNA]</scope>
    <source>
        <strain evidence="4">ATCC 35852 / DSM 46488 / JCM 4925 / NBRC 14057 / NRRL 8057</strain>
        <plasmid evidence="4">Plasmid pSCATT</plasmid>
    </source>
</reference>
<dbReference type="Gene3D" id="3.40.50.850">
    <property type="entry name" value="Isochorismatase-like"/>
    <property type="match status" value="1"/>
</dbReference>
<dbReference type="Proteomes" id="UP000007842">
    <property type="component" value="Plasmid pSCATT"/>
</dbReference>
<dbReference type="InterPro" id="IPR000868">
    <property type="entry name" value="Isochorismatase-like_dom"/>
</dbReference>
<dbReference type="HOGENOM" id="CLU_068979_8_2_11"/>
<dbReference type="InterPro" id="IPR036380">
    <property type="entry name" value="Isochorismatase-like_sf"/>
</dbReference>
<dbReference type="KEGG" id="sct:SCAT_p1342"/>
<dbReference type="InterPro" id="IPR050272">
    <property type="entry name" value="Isochorismatase-like_hydrls"/>
</dbReference>
<dbReference type="PATRIC" id="fig|1003195.11.peg.1300"/>
<protein>
    <submittedName>
        <fullName evidence="3">Putative hydrolase</fullName>
    </submittedName>
</protein>
<dbReference type="PANTHER" id="PTHR43540:SF7">
    <property type="entry name" value="ISOCHORISMATASE FAMILY PROTEIN YECD"/>
    <property type="match status" value="1"/>
</dbReference>
<dbReference type="AlphaFoldDB" id="F8JJZ1"/>
<sequence length="190" mass="20136">MPATVLDDNTALVLIDLQKGIAAGATVHPLDGVLANAAKLADAFRARKLPVVLVRVHWSDDGGDLPTGRTTAPGPKAPLPEGFATFVDELGDTTGDIVITKRHWGAFHGTELDVQLRRRGVTGIVLAGIATSIGVESTARAAYEHGYHVTIAHDATTDRDPQSHEHSVEKIFPRLGEVDSTEAILSLLKG</sequence>
<accession>G8XFK5</accession>